<feature type="compositionally biased region" description="Basic residues" evidence="1">
    <location>
        <begin position="99"/>
        <end position="112"/>
    </location>
</feature>
<feature type="compositionally biased region" description="Basic and acidic residues" evidence="1">
    <location>
        <begin position="89"/>
        <end position="98"/>
    </location>
</feature>
<proteinExistence type="predicted"/>
<feature type="compositionally biased region" description="Low complexity" evidence="1">
    <location>
        <begin position="183"/>
        <end position="192"/>
    </location>
</feature>
<name>A0A852ZVG5_9ACTN</name>
<accession>A0A852ZVG5</accession>
<dbReference type="Proteomes" id="UP000579605">
    <property type="component" value="Unassembled WGS sequence"/>
</dbReference>
<feature type="region of interest" description="Disordered" evidence="1">
    <location>
        <begin position="85"/>
        <end position="155"/>
    </location>
</feature>
<keyword evidence="3" id="KW-1185">Reference proteome</keyword>
<feature type="region of interest" description="Disordered" evidence="1">
    <location>
        <begin position="171"/>
        <end position="230"/>
    </location>
</feature>
<reference evidence="2 3" key="1">
    <citation type="submission" date="2020-07" db="EMBL/GenBank/DDBJ databases">
        <title>Sequencing the genomes of 1000 actinobacteria strains.</title>
        <authorList>
            <person name="Klenk H.-P."/>
        </authorList>
    </citation>
    <scope>NUCLEOTIDE SEQUENCE [LARGE SCALE GENOMIC DNA]</scope>
    <source>
        <strain evidence="2 3">DSM 18448</strain>
    </source>
</reference>
<dbReference type="EMBL" id="JACBZH010000001">
    <property type="protein sequence ID" value="NYH92950.1"/>
    <property type="molecule type" value="Genomic_DNA"/>
</dbReference>
<evidence type="ECO:0000256" key="1">
    <source>
        <dbReference type="SAM" id="MobiDB-lite"/>
    </source>
</evidence>
<evidence type="ECO:0000313" key="2">
    <source>
        <dbReference type="EMBL" id="NYH92950.1"/>
    </source>
</evidence>
<sequence>MPWFRVCDTFAFNDKTVAAGNAAVGLWVRAGSWSAQNLTDGLVPKHMVTALGGTTAQARKLVDVGLWEATSDGYRFIEWDGAQPTRQEVQQDRAAARDRMRRARGASRRSPRTRPEPRGEVRTNNSEPNERVEPSYGANSNQETVTNTAGETTIPPSEHASLQVRALHAVDVLPNTSRTSQRVRSTLTRPSPTSSPSPPPVAPAGQPHGGGGLTMPNDPTGDSRWTSNGSDAGVATVVQALGPEWRIGPQAVERLTPVIRSALDAGWTEDKLANHLRENPDGVRSPYAVLAARLADLPIPPVEAATRPSWCGQCDNQTRMLEASDHRPYRCPSCHPVRLDGRSRRGNGAA</sequence>
<gene>
    <name evidence="2" type="ORF">F4554_005588</name>
</gene>
<organism evidence="2 3">
    <name type="scientific">Actinopolymorpha rutila</name>
    <dbReference type="NCBI Taxonomy" id="446787"/>
    <lineage>
        <taxon>Bacteria</taxon>
        <taxon>Bacillati</taxon>
        <taxon>Actinomycetota</taxon>
        <taxon>Actinomycetes</taxon>
        <taxon>Propionibacteriales</taxon>
        <taxon>Actinopolymorphaceae</taxon>
        <taxon>Actinopolymorpha</taxon>
    </lineage>
</organism>
<feature type="compositionally biased region" description="Polar residues" evidence="1">
    <location>
        <begin position="137"/>
        <end position="155"/>
    </location>
</feature>
<protein>
    <submittedName>
        <fullName evidence="2">Uncharacterized protein</fullName>
    </submittedName>
</protein>
<evidence type="ECO:0000313" key="3">
    <source>
        <dbReference type="Proteomes" id="UP000579605"/>
    </source>
</evidence>
<dbReference type="AlphaFoldDB" id="A0A852ZVG5"/>
<comment type="caution">
    <text evidence="2">The sequence shown here is derived from an EMBL/GenBank/DDBJ whole genome shotgun (WGS) entry which is preliminary data.</text>
</comment>
<feature type="compositionally biased region" description="Pro residues" evidence="1">
    <location>
        <begin position="193"/>
        <end position="202"/>
    </location>
</feature>